<dbReference type="AlphaFoldDB" id="E9HTI1"/>
<dbReference type="Pfam" id="PF03372">
    <property type="entry name" value="Exo_endo_phos"/>
    <property type="match status" value="1"/>
</dbReference>
<dbReference type="HOGENOM" id="CLU_000680_39_4_1"/>
<evidence type="ECO:0000259" key="1">
    <source>
        <dbReference type="Pfam" id="PF03372"/>
    </source>
</evidence>
<evidence type="ECO:0000313" key="2">
    <source>
        <dbReference type="EMBL" id="EFX64941.1"/>
    </source>
</evidence>
<dbReference type="PhylomeDB" id="E9HTI1"/>
<accession>E9HTI1</accession>
<evidence type="ECO:0000313" key="3">
    <source>
        <dbReference type="Proteomes" id="UP000000305"/>
    </source>
</evidence>
<keyword evidence="3" id="KW-1185">Reference proteome</keyword>
<dbReference type="SUPFAM" id="SSF56219">
    <property type="entry name" value="DNase I-like"/>
    <property type="match status" value="1"/>
</dbReference>
<dbReference type="OMA" id="NREAFME"/>
<feature type="non-terminal residue" evidence="2">
    <location>
        <position position="1"/>
    </location>
</feature>
<dbReference type="PANTHER" id="PTHR46670">
    <property type="entry name" value="ENDO/EXONUCLEASE/PHOSPHATASE DOMAIN-CONTAINING PROTEIN"/>
    <property type="match status" value="1"/>
</dbReference>
<dbReference type="InParanoid" id="E9HTI1"/>
<dbReference type="STRING" id="6669.E9HTI1"/>
<dbReference type="Gene3D" id="3.60.10.10">
    <property type="entry name" value="Endonuclease/exonuclease/phosphatase"/>
    <property type="match status" value="1"/>
</dbReference>
<dbReference type="InterPro" id="IPR036691">
    <property type="entry name" value="Endo/exonu/phosph_ase_sf"/>
</dbReference>
<dbReference type="Proteomes" id="UP000000305">
    <property type="component" value="Unassembled WGS sequence"/>
</dbReference>
<protein>
    <recommendedName>
        <fullName evidence="1">Endonuclease/exonuclease/phosphatase domain-containing protein</fullName>
    </recommendedName>
</protein>
<feature type="non-terminal residue" evidence="2">
    <location>
        <position position="277"/>
    </location>
</feature>
<dbReference type="OrthoDB" id="8069600at2759"/>
<dbReference type="PANTHER" id="PTHR46670:SF3">
    <property type="entry name" value="ENDONUCLEASE_EXONUCLEASE_PHOSPHATASE DOMAIN-CONTAINING PROTEIN"/>
    <property type="match status" value="1"/>
</dbReference>
<feature type="domain" description="Endonuclease/exonuclease/phosphatase" evidence="1">
    <location>
        <begin position="5"/>
        <end position="187"/>
    </location>
</feature>
<reference evidence="2 3" key="1">
    <citation type="journal article" date="2011" name="Science">
        <title>The ecoresponsive genome of Daphnia pulex.</title>
        <authorList>
            <person name="Colbourne J.K."/>
            <person name="Pfrender M.E."/>
            <person name="Gilbert D."/>
            <person name="Thomas W.K."/>
            <person name="Tucker A."/>
            <person name="Oakley T.H."/>
            <person name="Tokishita S."/>
            <person name="Aerts A."/>
            <person name="Arnold G.J."/>
            <person name="Basu M.K."/>
            <person name="Bauer D.J."/>
            <person name="Caceres C.E."/>
            <person name="Carmel L."/>
            <person name="Casola C."/>
            <person name="Choi J.H."/>
            <person name="Detter J.C."/>
            <person name="Dong Q."/>
            <person name="Dusheyko S."/>
            <person name="Eads B.D."/>
            <person name="Frohlich T."/>
            <person name="Geiler-Samerotte K.A."/>
            <person name="Gerlach D."/>
            <person name="Hatcher P."/>
            <person name="Jogdeo S."/>
            <person name="Krijgsveld J."/>
            <person name="Kriventseva E.V."/>
            <person name="Kultz D."/>
            <person name="Laforsch C."/>
            <person name="Lindquist E."/>
            <person name="Lopez J."/>
            <person name="Manak J.R."/>
            <person name="Muller J."/>
            <person name="Pangilinan J."/>
            <person name="Patwardhan R.P."/>
            <person name="Pitluck S."/>
            <person name="Pritham E.J."/>
            <person name="Rechtsteiner A."/>
            <person name="Rho M."/>
            <person name="Rogozin I.B."/>
            <person name="Sakarya O."/>
            <person name="Salamov A."/>
            <person name="Schaack S."/>
            <person name="Shapiro H."/>
            <person name="Shiga Y."/>
            <person name="Skalitzky C."/>
            <person name="Smith Z."/>
            <person name="Souvorov A."/>
            <person name="Sung W."/>
            <person name="Tang Z."/>
            <person name="Tsuchiya D."/>
            <person name="Tu H."/>
            <person name="Vos H."/>
            <person name="Wang M."/>
            <person name="Wolf Y.I."/>
            <person name="Yamagata H."/>
            <person name="Yamada T."/>
            <person name="Ye Y."/>
            <person name="Shaw J.R."/>
            <person name="Andrews J."/>
            <person name="Crease T.J."/>
            <person name="Tang H."/>
            <person name="Lucas S.M."/>
            <person name="Robertson H.M."/>
            <person name="Bork P."/>
            <person name="Koonin E.V."/>
            <person name="Zdobnov E.M."/>
            <person name="Grigoriev I.V."/>
            <person name="Lynch M."/>
            <person name="Boore J.L."/>
        </authorList>
    </citation>
    <scope>NUCLEOTIDE SEQUENCE [LARGE SCALE GENOMIC DNA]</scope>
</reference>
<dbReference type="eggNOG" id="ENOG502RWF7">
    <property type="taxonomic scope" value="Eukaryota"/>
</dbReference>
<gene>
    <name evidence="2" type="ORF">DAPPUDRAFT_14460</name>
</gene>
<organism evidence="2 3">
    <name type="scientific">Daphnia pulex</name>
    <name type="common">Water flea</name>
    <dbReference type="NCBI Taxonomy" id="6669"/>
    <lineage>
        <taxon>Eukaryota</taxon>
        <taxon>Metazoa</taxon>
        <taxon>Ecdysozoa</taxon>
        <taxon>Arthropoda</taxon>
        <taxon>Crustacea</taxon>
        <taxon>Branchiopoda</taxon>
        <taxon>Diplostraca</taxon>
        <taxon>Cladocera</taxon>
        <taxon>Anomopoda</taxon>
        <taxon>Daphniidae</taxon>
        <taxon>Daphnia</taxon>
    </lineage>
</organism>
<proteinExistence type="predicted"/>
<dbReference type="EMBL" id="GL732774">
    <property type="protein sequence ID" value="EFX64941.1"/>
    <property type="molecule type" value="Genomic_DNA"/>
</dbReference>
<sequence>LNKRTNVISHHLITHNLDLLAVTETWLNSDSGDGDLLNVCPAGYSAVHSPRLTKRGGGLALFHRDSIRAEVVATRFSCNSFEHMVVLLRLNSICIRLVIVYRPPSQSTKCSEGQFLSDFSDFLQLIVVSGGKLLIVGDFNIHTDVGANPTAIKFQSILHLFGLSQHVHGPTHLDGHTLDLVISRKADNVVTDCSVSDLICDHFAVHTFVKAHRPPRPRKKITYRELHNINEENFLSDMLALPLFTASAPDISDLLIQYNDGLSSLLDAYAPVRTKMV</sequence>
<dbReference type="KEGG" id="dpx:DAPPUDRAFT_14460"/>
<dbReference type="GO" id="GO:0003824">
    <property type="term" value="F:catalytic activity"/>
    <property type="evidence" value="ECO:0007669"/>
    <property type="project" value="InterPro"/>
</dbReference>
<dbReference type="InterPro" id="IPR005135">
    <property type="entry name" value="Endo/exonuclease/phosphatase"/>
</dbReference>
<name>E9HTI1_DAPPU</name>